<dbReference type="PANTHER" id="PTHR12219:SF8">
    <property type="entry name" value="NADH DEHYDROGENASE [UBIQUINONE] IRON-SULFUR PROTEIN 4, MITOCHONDRIAL"/>
    <property type="match status" value="1"/>
</dbReference>
<evidence type="ECO:0000313" key="13">
    <source>
        <dbReference type="WBParaSite" id="SMUV_0000353401-mRNA-1"/>
    </source>
</evidence>
<organism evidence="12 13">
    <name type="scientific">Syphacia muris</name>
    <dbReference type="NCBI Taxonomy" id="451379"/>
    <lineage>
        <taxon>Eukaryota</taxon>
        <taxon>Metazoa</taxon>
        <taxon>Ecdysozoa</taxon>
        <taxon>Nematoda</taxon>
        <taxon>Chromadorea</taxon>
        <taxon>Rhabditida</taxon>
        <taxon>Spirurina</taxon>
        <taxon>Oxyuridomorpha</taxon>
        <taxon>Oxyuroidea</taxon>
        <taxon>Oxyuridae</taxon>
        <taxon>Syphacia</taxon>
    </lineage>
</organism>
<evidence type="ECO:0000256" key="8">
    <source>
        <dbReference type="ARBA" id="ARBA00022982"/>
    </source>
</evidence>
<evidence type="ECO:0000256" key="4">
    <source>
        <dbReference type="ARBA" id="ARBA00022448"/>
    </source>
</evidence>
<dbReference type="GO" id="GO:0005743">
    <property type="term" value="C:mitochondrial inner membrane"/>
    <property type="evidence" value="ECO:0007669"/>
    <property type="project" value="UniProtKB-SubCell"/>
</dbReference>
<evidence type="ECO:0000313" key="12">
    <source>
        <dbReference type="Proteomes" id="UP000046393"/>
    </source>
</evidence>
<dbReference type="WBParaSite" id="SMUV_0000353401-mRNA-1">
    <property type="protein sequence ID" value="SMUV_0000353401-mRNA-1"/>
    <property type="gene ID" value="SMUV_0000353401"/>
</dbReference>
<evidence type="ECO:0000256" key="3">
    <source>
        <dbReference type="ARBA" id="ARBA00015796"/>
    </source>
</evidence>
<dbReference type="STRING" id="451379.A0A0N5AGR7"/>
<comment type="subcellular location">
    <subcellularLocation>
        <location evidence="11">Mitochondrion inner membrane</location>
        <topology evidence="11">Peripheral membrane protein</topology>
        <orientation evidence="11">Matrix side</orientation>
    </subcellularLocation>
</comment>
<protein>
    <recommendedName>
        <fullName evidence="3 11">NADH dehydrogenase [ubiquinone] iron-sulfur protein 4, mitochondrial</fullName>
    </recommendedName>
</protein>
<evidence type="ECO:0000256" key="5">
    <source>
        <dbReference type="ARBA" id="ARBA00022660"/>
    </source>
</evidence>
<comment type="similarity">
    <text evidence="2 11">Belongs to the complex I NDUFS4 subunit family.</text>
</comment>
<name>A0A0N5AGR7_9BILA</name>
<comment type="function">
    <text evidence="1 11">Accessory subunit of the mitochondrial membrane respiratory chain NADH dehydrogenase (Complex I), that is believed not to be involved in catalysis. Complex I functions in the transfer of electrons from NADH to the respiratory chain. The immediate electron acceptor for the enzyme is believed to be ubiquinone.</text>
</comment>
<accession>A0A0N5AGR7</accession>
<dbReference type="Proteomes" id="UP000046393">
    <property type="component" value="Unplaced"/>
</dbReference>
<keyword evidence="9 11" id="KW-0496">Mitochondrion</keyword>
<evidence type="ECO:0000256" key="11">
    <source>
        <dbReference type="RuleBase" id="RU367010"/>
    </source>
</evidence>
<dbReference type="FunFam" id="3.30.160.190:FF:000001">
    <property type="entry name" value="NADH-ubiquinone oxidoreductase 21 kDa subunit mitochondrial"/>
    <property type="match status" value="1"/>
</dbReference>
<proteinExistence type="inferred from homology"/>
<dbReference type="AlphaFoldDB" id="A0A0N5AGR7"/>
<dbReference type="Gene3D" id="3.30.160.190">
    <property type="entry name" value="atu1810 like domain"/>
    <property type="match status" value="1"/>
</dbReference>
<evidence type="ECO:0000256" key="10">
    <source>
        <dbReference type="ARBA" id="ARBA00023136"/>
    </source>
</evidence>
<dbReference type="InterPro" id="IPR038532">
    <property type="entry name" value="NDUFS4-like_sf"/>
</dbReference>
<evidence type="ECO:0000256" key="1">
    <source>
        <dbReference type="ARBA" id="ARBA00003195"/>
    </source>
</evidence>
<evidence type="ECO:0000256" key="6">
    <source>
        <dbReference type="ARBA" id="ARBA00022792"/>
    </source>
</evidence>
<keyword evidence="12" id="KW-1185">Reference proteome</keyword>
<sequence>MIRVPLVLTQSQVVCRTLITANRGIVHRFSDADNAAEKCMTVAQGNIPRRKELQEYFGLSHKKTRLPADVGLDEAIEINGIPANHKGRVARIFKPAREATQSAHGNTKAWKIELDNQERWENPLMGWCSTGDPLSNLNMALKFATKEAAISFCTRNGWEYEVEEPHQQKVIPKNYGDNFAWNKRTRVSNK</sequence>
<keyword evidence="10 11" id="KW-0472">Membrane</keyword>
<keyword evidence="6 11" id="KW-0999">Mitochondrion inner membrane</keyword>
<reference evidence="13" key="1">
    <citation type="submission" date="2017-02" db="UniProtKB">
        <authorList>
            <consortium name="WormBaseParasite"/>
        </authorList>
    </citation>
    <scope>IDENTIFICATION</scope>
</reference>
<evidence type="ECO:0000256" key="9">
    <source>
        <dbReference type="ARBA" id="ARBA00023128"/>
    </source>
</evidence>
<evidence type="ECO:0000256" key="7">
    <source>
        <dbReference type="ARBA" id="ARBA00022946"/>
    </source>
</evidence>
<dbReference type="GO" id="GO:0022900">
    <property type="term" value="P:electron transport chain"/>
    <property type="evidence" value="ECO:0007669"/>
    <property type="project" value="InterPro"/>
</dbReference>
<keyword evidence="8 11" id="KW-0249">Electron transport</keyword>
<keyword evidence="7 11" id="KW-0809">Transit peptide</keyword>
<keyword evidence="4 11" id="KW-0813">Transport</keyword>
<dbReference type="PANTHER" id="PTHR12219">
    <property type="entry name" value="NADH-UBIQUINONE OXIDOREDUCTASE"/>
    <property type="match status" value="1"/>
</dbReference>
<keyword evidence="5 11" id="KW-0679">Respiratory chain</keyword>
<dbReference type="Pfam" id="PF04800">
    <property type="entry name" value="NDUS4"/>
    <property type="match status" value="1"/>
</dbReference>
<evidence type="ECO:0000256" key="2">
    <source>
        <dbReference type="ARBA" id="ARBA00005882"/>
    </source>
</evidence>
<dbReference type="InterPro" id="IPR006885">
    <property type="entry name" value="NADH_UbQ_FeS_4_mit-like"/>
</dbReference>